<name>A0AAJ1MLH8_9SPIO</name>
<accession>A0AAJ1MLH8</accession>
<feature type="active site" description="Proton donor/acceptor" evidence="5">
    <location>
        <position position="151"/>
    </location>
</feature>
<dbReference type="GO" id="GO:0006085">
    <property type="term" value="P:acetyl-CoA biosynthetic process"/>
    <property type="evidence" value="ECO:0007669"/>
    <property type="project" value="UniProtKB-UniRule"/>
</dbReference>
<dbReference type="PRINTS" id="PR00471">
    <property type="entry name" value="ACETATEKNASE"/>
</dbReference>
<comment type="similarity">
    <text evidence="5 6">Belongs to the acetokinase family.</text>
</comment>
<dbReference type="HAMAP" id="MF_00020">
    <property type="entry name" value="Acetate_kinase"/>
    <property type="match status" value="1"/>
</dbReference>
<dbReference type="NCBIfam" id="TIGR00016">
    <property type="entry name" value="ackA"/>
    <property type="match status" value="1"/>
</dbReference>
<dbReference type="GO" id="GO:0000287">
    <property type="term" value="F:magnesium ion binding"/>
    <property type="evidence" value="ECO:0007669"/>
    <property type="project" value="UniProtKB-UniRule"/>
</dbReference>
<feature type="binding site" evidence="5">
    <location>
        <begin position="211"/>
        <end position="215"/>
    </location>
    <ligand>
        <name>ATP</name>
        <dbReference type="ChEBI" id="CHEBI:30616"/>
    </ligand>
</feature>
<feature type="site" description="Transition state stabilizer" evidence="5">
    <location>
        <position position="183"/>
    </location>
</feature>
<evidence type="ECO:0000256" key="3">
    <source>
        <dbReference type="ARBA" id="ARBA00022777"/>
    </source>
</evidence>
<comment type="cofactor">
    <cofactor evidence="5">
        <name>Mg(2+)</name>
        <dbReference type="ChEBI" id="CHEBI:18420"/>
    </cofactor>
    <cofactor evidence="5">
        <name>Mn(2+)</name>
        <dbReference type="ChEBI" id="CHEBI:29035"/>
    </cofactor>
    <text evidence="5">Mg(2+). Can also accept Mn(2+).</text>
</comment>
<dbReference type="AlphaFoldDB" id="A0AAJ1MLH8"/>
<feature type="binding site" evidence="5">
    <location>
        <position position="16"/>
    </location>
    <ligand>
        <name>ATP</name>
        <dbReference type="ChEBI" id="CHEBI:30616"/>
    </ligand>
</feature>
<sequence length="403" mass="44068">MDKHVICFNGGSSSIKVAVKKVEGTEVESVVDFNCQGLGTPKGYIDIKTGGEKEKLEMPMDDHKSALHEITEIIDERFPGLNIVAAGHRCVHGGPAIKDTVLIDGPDGKIAGYLKEYSSLAPLHNPANLQIVQAALADPVFGKVPNAGIFDTQFHARMPEYARYYGVPRSWIKDYNIMRYGFHGASYTFITKRFAELNKLSDTDNNIVVAHLGNGCSMAKVAGGIGADTTMGTTPLEGLVMGTRSGDVDPGVLELMADNLNTDIKEIVRILNKESGLYGLYSKDGIKEMHFIRQAALEGDKEAELVVEIAAYRVAKYFCSYLGTMDSPKGIVFTGGIGENEGYFRSKVLNFMKLYKWKIDETANGTRSEECIIAESGTIPGLKAWVIPTDEEKVFALEAMRFA</sequence>
<comment type="catalytic activity">
    <reaction evidence="5">
        <text>acetate + ATP = acetyl phosphate + ADP</text>
        <dbReference type="Rhea" id="RHEA:11352"/>
        <dbReference type="ChEBI" id="CHEBI:22191"/>
        <dbReference type="ChEBI" id="CHEBI:30089"/>
        <dbReference type="ChEBI" id="CHEBI:30616"/>
        <dbReference type="ChEBI" id="CHEBI:456216"/>
        <dbReference type="EC" id="2.7.2.1"/>
    </reaction>
</comment>
<dbReference type="GO" id="GO:0005524">
    <property type="term" value="F:ATP binding"/>
    <property type="evidence" value="ECO:0007669"/>
    <property type="project" value="UniProtKB-KW"/>
</dbReference>
<protein>
    <recommendedName>
        <fullName evidence="5">Acetate kinase</fullName>
        <ecNumber evidence="5">2.7.2.1</ecNumber>
    </recommendedName>
    <alternativeName>
        <fullName evidence="5">Acetokinase</fullName>
    </alternativeName>
</protein>
<evidence type="ECO:0000256" key="4">
    <source>
        <dbReference type="ARBA" id="ARBA00022840"/>
    </source>
</evidence>
<comment type="function">
    <text evidence="5">Catalyzes the formation of acetyl phosphate from acetate and ATP. Can also catalyze the reverse reaction.</text>
</comment>
<feature type="binding site" evidence="5">
    <location>
        <begin position="336"/>
        <end position="340"/>
    </location>
    <ligand>
        <name>ATP</name>
        <dbReference type="ChEBI" id="CHEBI:30616"/>
    </ligand>
</feature>
<comment type="caution">
    <text evidence="5">Lacks conserved residue(s) required for the propagation of feature annotation.</text>
</comment>
<keyword evidence="5" id="KW-0460">Magnesium</keyword>
<gene>
    <name evidence="5" type="primary">ackA</name>
    <name evidence="7" type="ORF">PQJ61_03050</name>
</gene>
<organism evidence="7 8">
    <name type="scientific">Candidatus Thalassospirochaeta sargassi</name>
    <dbReference type="NCBI Taxonomy" id="3119039"/>
    <lineage>
        <taxon>Bacteria</taxon>
        <taxon>Pseudomonadati</taxon>
        <taxon>Spirochaetota</taxon>
        <taxon>Spirochaetia</taxon>
        <taxon>Spirochaetales</taxon>
        <taxon>Spirochaetaceae</taxon>
        <taxon>Candidatus Thalassospirochaeta</taxon>
    </lineage>
</organism>
<feature type="binding site" evidence="5">
    <location>
        <position position="391"/>
    </location>
    <ligand>
        <name>Mg(2+)</name>
        <dbReference type="ChEBI" id="CHEBI:18420"/>
    </ligand>
</feature>
<evidence type="ECO:0000256" key="6">
    <source>
        <dbReference type="RuleBase" id="RU003835"/>
    </source>
</evidence>
<evidence type="ECO:0000256" key="1">
    <source>
        <dbReference type="ARBA" id="ARBA00022679"/>
    </source>
</evidence>
<comment type="subunit">
    <text evidence="5">Homodimer.</text>
</comment>
<dbReference type="EMBL" id="JAQQAL010000009">
    <property type="protein sequence ID" value="MDC7225725.1"/>
    <property type="molecule type" value="Genomic_DNA"/>
</dbReference>
<dbReference type="InterPro" id="IPR004372">
    <property type="entry name" value="Ac/propionate_kinase"/>
</dbReference>
<evidence type="ECO:0000313" key="7">
    <source>
        <dbReference type="EMBL" id="MDC7225725.1"/>
    </source>
</evidence>
<feature type="site" description="Transition state stabilizer" evidence="5">
    <location>
        <position position="244"/>
    </location>
</feature>
<evidence type="ECO:0000256" key="2">
    <source>
        <dbReference type="ARBA" id="ARBA00022741"/>
    </source>
</evidence>
<keyword evidence="2 5" id="KW-0547">Nucleotide-binding</keyword>
<feature type="binding site" evidence="5">
    <location>
        <position position="89"/>
    </location>
    <ligand>
        <name>substrate</name>
    </ligand>
</feature>
<dbReference type="Proteomes" id="UP001221217">
    <property type="component" value="Unassembled WGS sequence"/>
</dbReference>
<dbReference type="EC" id="2.7.2.1" evidence="5"/>
<dbReference type="SUPFAM" id="SSF53067">
    <property type="entry name" value="Actin-like ATPase domain"/>
    <property type="match status" value="2"/>
</dbReference>
<feature type="binding site" evidence="5">
    <location>
        <position position="9"/>
    </location>
    <ligand>
        <name>Mg(2+)</name>
        <dbReference type="ChEBI" id="CHEBI:18420"/>
    </ligand>
</feature>
<dbReference type="PIRSF" id="PIRSF000722">
    <property type="entry name" value="Acetate_prop_kin"/>
    <property type="match status" value="1"/>
</dbReference>
<dbReference type="InterPro" id="IPR043129">
    <property type="entry name" value="ATPase_NBD"/>
</dbReference>
<comment type="pathway">
    <text evidence="5">Metabolic intermediate biosynthesis; acetyl-CoA biosynthesis; acetyl-CoA from acetate: step 1/2.</text>
</comment>
<dbReference type="GO" id="GO:0006083">
    <property type="term" value="P:acetate metabolic process"/>
    <property type="evidence" value="ECO:0007669"/>
    <property type="project" value="TreeGrafter"/>
</dbReference>
<dbReference type="PANTHER" id="PTHR21060:SF15">
    <property type="entry name" value="ACETATE KINASE-RELATED"/>
    <property type="match status" value="1"/>
</dbReference>
<comment type="subcellular location">
    <subcellularLocation>
        <location evidence="5">Cytoplasm</location>
    </subcellularLocation>
</comment>
<dbReference type="Pfam" id="PF00871">
    <property type="entry name" value="Acetate_kinase"/>
    <property type="match status" value="1"/>
</dbReference>
<dbReference type="GO" id="GO:0008776">
    <property type="term" value="F:acetate kinase activity"/>
    <property type="evidence" value="ECO:0007669"/>
    <property type="project" value="UniProtKB-UniRule"/>
</dbReference>
<keyword evidence="3 5" id="KW-0418">Kinase</keyword>
<keyword evidence="5" id="KW-0479">Metal-binding</keyword>
<evidence type="ECO:0000313" key="8">
    <source>
        <dbReference type="Proteomes" id="UP001221217"/>
    </source>
</evidence>
<reference evidence="7 8" key="1">
    <citation type="submission" date="2022-12" db="EMBL/GenBank/DDBJ databases">
        <title>Metagenome assembled genome from gulf of manar.</title>
        <authorList>
            <person name="Kohli P."/>
            <person name="Pk S."/>
            <person name="Venkata Ramana C."/>
            <person name="Sasikala C."/>
        </authorList>
    </citation>
    <scope>NUCLEOTIDE SEQUENCE [LARGE SCALE GENOMIC DNA]</scope>
    <source>
        <strain evidence="7">JB008</strain>
    </source>
</reference>
<keyword evidence="1 5" id="KW-0808">Transferase</keyword>
<proteinExistence type="inferred from homology"/>
<dbReference type="GO" id="GO:0005737">
    <property type="term" value="C:cytoplasm"/>
    <property type="evidence" value="ECO:0007669"/>
    <property type="project" value="UniProtKB-SubCell"/>
</dbReference>
<comment type="caution">
    <text evidence="7">The sequence shown here is derived from an EMBL/GenBank/DDBJ whole genome shotgun (WGS) entry which is preliminary data.</text>
</comment>
<keyword evidence="4 5" id="KW-0067">ATP-binding</keyword>
<evidence type="ECO:0000256" key="5">
    <source>
        <dbReference type="HAMAP-Rule" id="MF_00020"/>
    </source>
</evidence>
<dbReference type="Gene3D" id="3.30.420.40">
    <property type="match status" value="2"/>
</dbReference>
<keyword evidence="5" id="KW-0963">Cytoplasm</keyword>
<dbReference type="PANTHER" id="PTHR21060">
    <property type="entry name" value="ACETATE KINASE"/>
    <property type="match status" value="1"/>
</dbReference>
<dbReference type="InterPro" id="IPR000890">
    <property type="entry name" value="Aliphatic_acid_kin_short-chain"/>
</dbReference>